<evidence type="ECO:0000313" key="1">
    <source>
        <dbReference type="EMBL" id="KAK3315985.1"/>
    </source>
</evidence>
<dbReference type="EMBL" id="JAUEDM010000005">
    <property type="protein sequence ID" value="KAK3315985.1"/>
    <property type="molecule type" value="Genomic_DNA"/>
</dbReference>
<comment type="caution">
    <text evidence="1">The sequence shown here is derived from an EMBL/GenBank/DDBJ whole genome shotgun (WGS) entry which is preliminary data.</text>
</comment>
<organism evidence="1 2">
    <name type="scientific">Apodospora peruviana</name>
    <dbReference type="NCBI Taxonomy" id="516989"/>
    <lineage>
        <taxon>Eukaryota</taxon>
        <taxon>Fungi</taxon>
        <taxon>Dikarya</taxon>
        <taxon>Ascomycota</taxon>
        <taxon>Pezizomycotina</taxon>
        <taxon>Sordariomycetes</taxon>
        <taxon>Sordariomycetidae</taxon>
        <taxon>Sordariales</taxon>
        <taxon>Lasiosphaeriaceae</taxon>
        <taxon>Apodospora</taxon>
    </lineage>
</organism>
<sequence length="310" mass="33686">MAVVIMDDDESRFMLSELADMAGSFMKFSETSTSNGYLAEYLSGQNKFIVQGLSFAPSDQQSKSPRVGVLENGDVRIGNVEVLRMEIFGESVDNNGSLAATHVNNFNSDLGGKLRLFALGIGNVVSHELVEGIAKAGGGYAKIIPATHQGSWESRMVAVLSAALTGHCGPIQIELDDGTPTKPARTRATLLLSRPPAPSPEKKLGPRSLSGFYRKKGQNIHKFAARSLTEDLGRRQSWIQRRPTQGLDLGFDGVDHEPIRKEGERLGSKWSIVSQWTSFVVVKETDPEIEQVVEQKQTQGWDGGWEGGGG</sequence>
<gene>
    <name evidence="1" type="ORF">B0H66DRAFT_534248</name>
</gene>
<dbReference type="PANTHER" id="PTHR45737">
    <property type="entry name" value="VON WILLEBRAND FACTOR A DOMAIN-CONTAINING PROTEIN 5A"/>
    <property type="match status" value="1"/>
</dbReference>
<name>A0AAE0I018_9PEZI</name>
<dbReference type="AlphaFoldDB" id="A0AAE0I018"/>
<proteinExistence type="predicted"/>
<accession>A0AAE0I018</accession>
<dbReference type="PANTHER" id="PTHR45737:SF6">
    <property type="entry name" value="VON WILLEBRAND FACTOR A DOMAIN-CONTAINING PROTEIN 5A"/>
    <property type="match status" value="1"/>
</dbReference>
<dbReference type="Proteomes" id="UP001283341">
    <property type="component" value="Unassembled WGS sequence"/>
</dbReference>
<reference evidence="1" key="1">
    <citation type="journal article" date="2023" name="Mol. Phylogenet. Evol.">
        <title>Genome-scale phylogeny and comparative genomics of the fungal order Sordariales.</title>
        <authorList>
            <person name="Hensen N."/>
            <person name="Bonometti L."/>
            <person name="Westerberg I."/>
            <person name="Brannstrom I.O."/>
            <person name="Guillou S."/>
            <person name="Cros-Aarteil S."/>
            <person name="Calhoun S."/>
            <person name="Haridas S."/>
            <person name="Kuo A."/>
            <person name="Mondo S."/>
            <person name="Pangilinan J."/>
            <person name="Riley R."/>
            <person name="LaButti K."/>
            <person name="Andreopoulos B."/>
            <person name="Lipzen A."/>
            <person name="Chen C."/>
            <person name="Yan M."/>
            <person name="Daum C."/>
            <person name="Ng V."/>
            <person name="Clum A."/>
            <person name="Steindorff A."/>
            <person name="Ohm R.A."/>
            <person name="Martin F."/>
            <person name="Silar P."/>
            <person name="Natvig D.O."/>
            <person name="Lalanne C."/>
            <person name="Gautier V."/>
            <person name="Ament-Velasquez S.L."/>
            <person name="Kruys A."/>
            <person name="Hutchinson M.I."/>
            <person name="Powell A.J."/>
            <person name="Barry K."/>
            <person name="Miller A.N."/>
            <person name="Grigoriev I.V."/>
            <person name="Debuchy R."/>
            <person name="Gladieux P."/>
            <person name="Hiltunen Thoren M."/>
            <person name="Johannesson H."/>
        </authorList>
    </citation>
    <scope>NUCLEOTIDE SEQUENCE</scope>
    <source>
        <strain evidence="1">CBS 118394</strain>
    </source>
</reference>
<evidence type="ECO:0000313" key="2">
    <source>
        <dbReference type="Proteomes" id="UP001283341"/>
    </source>
</evidence>
<protein>
    <submittedName>
        <fullName evidence="1">Uncharacterized protein</fullName>
    </submittedName>
</protein>
<keyword evidence="2" id="KW-1185">Reference proteome</keyword>
<reference evidence="1" key="2">
    <citation type="submission" date="2023-06" db="EMBL/GenBank/DDBJ databases">
        <authorList>
            <consortium name="Lawrence Berkeley National Laboratory"/>
            <person name="Haridas S."/>
            <person name="Hensen N."/>
            <person name="Bonometti L."/>
            <person name="Westerberg I."/>
            <person name="Brannstrom I.O."/>
            <person name="Guillou S."/>
            <person name="Cros-Aarteil S."/>
            <person name="Calhoun S."/>
            <person name="Kuo A."/>
            <person name="Mondo S."/>
            <person name="Pangilinan J."/>
            <person name="Riley R."/>
            <person name="Labutti K."/>
            <person name="Andreopoulos B."/>
            <person name="Lipzen A."/>
            <person name="Chen C."/>
            <person name="Yanf M."/>
            <person name="Daum C."/>
            <person name="Ng V."/>
            <person name="Clum A."/>
            <person name="Steindorff A."/>
            <person name="Ohm R."/>
            <person name="Martin F."/>
            <person name="Silar P."/>
            <person name="Natvig D."/>
            <person name="Lalanne C."/>
            <person name="Gautier V."/>
            <person name="Ament-Velasquez S.L."/>
            <person name="Kruys A."/>
            <person name="Hutchinson M.I."/>
            <person name="Powell A.J."/>
            <person name="Barry K."/>
            <person name="Miller A.N."/>
            <person name="Grigoriev I.V."/>
            <person name="Debuchy R."/>
            <person name="Gladieux P."/>
            <person name="Thoren M.H."/>
            <person name="Johannesson H."/>
        </authorList>
    </citation>
    <scope>NUCLEOTIDE SEQUENCE</scope>
    <source>
        <strain evidence="1">CBS 118394</strain>
    </source>
</reference>